<dbReference type="AlphaFoldDB" id="A0AAV6UMP8"/>
<comment type="caution">
    <text evidence="1">The sequence shown here is derived from an EMBL/GenBank/DDBJ whole genome shotgun (WGS) entry which is preliminary data.</text>
</comment>
<gene>
    <name evidence="1" type="ORF">JTE90_016994</name>
</gene>
<reference evidence="1 2" key="1">
    <citation type="journal article" date="2022" name="Nat. Ecol. Evol.">
        <title>A masculinizing supergene underlies an exaggerated male reproductive morph in a spider.</title>
        <authorList>
            <person name="Hendrickx F."/>
            <person name="De Corte Z."/>
            <person name="Sonet G."/>
            <person name="Van Belleghem S.M."/>
            <person name="Kostlbacher S."/>
            <person name="Vangestel C."/>
        </authorList>
    </citation>
    <scope>NUCLEOTIDE SEQUENCE [LARGE SCALE GENOMIC DNA]</scope>
    <source>
        <strain evidence="1">W744_W776</strain>
    </source>
</reference>
<dbReference type="Proteomes" id="UP000827092">
    <property type="component" value="Unassembled WGS sequence"/>
</dbReference>
<name>A0AAV6UMP8_9ARAC</name>
<sequence>MLFSITNANPRNKSFANVSIKPERLVPRQKTHPPTDGRIRIQKTSLGSSIAKERKFHANPGSFFNEMGGGPKNVFAFAKVSRSSYAPGVLLKESF</sequence>
<protein>
    <submittedName>
        <fullName evidence="1">Uncharacterized protein</fullName>
    </submittedName>
</protein>
<proteinExistence type="predicted"/>
<evidence type="ECO:0000313" key="2">
    <source>
        <dbReference type="Proteomes" id="UP000827092"/>
    </source>
</evidence>
<evidence type="ECO:0000313" key="1">
    <source>
        <dbReference type="EMBL" id="KAG8184883.1"/>
    </source>
</evidence>
<accession>A0AAV6UMP8</accession>
<keyword evidence="2" id="KW-1185">Reference proteome</keyword>
<organism evidence="1 2">
    <name type="scientific">Oedothorax gibbosus</name>
    <dbReference type="NCBI Taxonomy" id="931172"/>
    <lineage>
        <taxon>Eukaryota</taxon>
        <taxon>Metazoa</taxon>
        <taxon>Ecdysozoa</taxon>
        <taxon>Arthropoda</taxon>
        <taxon>Chelicerata</taxon>
        <taxon>Arachnida</taxon>
        <taxon>Araneae</taxon>
        <taxon>Araneomorphae</taxon>
        <taxon>Entelegynae</taxon>
        <taxon>Araneoidea</taxon>
        <taxon>Linyphiidae</taxon>
        <taxon>Erigoninae</taxon>
        <taxon>Oedothorax</taxon>
    </lineage>
</organism>
<dbReference type="EMBL" id="JAFNEN010000356">
    <property type="protein sequence ID" value="KAG8184883.1"/>
    <property type="molecule type" value="Genomic_DNA"/>
</dbReference>